<dbReference type="AlphaFoldDB" id="A0A428WNJ3"/>
<name>A0A428WNJ3_AMYBA</name>
<dbReference type="Proteomes" id="UP000286716">
    <property type="component" value="Unassembled WGS sequence"/>
</dbReference>
<comment type="caution">
    <text evidence="2">The sequence shown here is derived from an EMBL/GenBank/DDBJ whole genome shotgun (WGS) entry which is preliminary data.</text>
</comment>
<dbReference type="InterPro" id="IPR025419">
    <property type="entry name" value="DUF4142"/>
</dbReference>
<accession>A0A428WNJ3</accession>
<dbReference type="PANTHER" id="PTHR38593">
    <property type="entry name" value="BLR2558 PROTEIN"/>
    <property type="match status" value="1"/>
</dbReference>
<dbReference type="EMBL" id="QHHU01000019">
    <property type="protein sequence ID" value="RSM44665.1"/>
    <property type="molecule type" value="Genomic_DNA"/>
</dbReference>
<feature type="domain" description="DUF4142" evidence="1">
    <location>
        <begin position="83"/>
        <end position="212"/>
    </location>
</feature>
<sequence length="237" mass="24683">MPDHRGMTGRAKARTALVVVATLAVVGVGSVMVLNASAQTAPGSTQAQVPAHSPGMAGMQLGSAAQPGAANDVAGAGPVTELDKTFLVKVRQAGLWEIPAGDLAQTHASSEQVKRAGLHLLDGHSHLDQLVREDAKILGVTLPDLATPEQQGWVRQLTNAQGLEFDKLFANLLRASHGKIFATIAEVRAGTQNDVIRRHATQANQTVLDHMTVLEDTGLVDATTIADVAAAVNPPAK</sequence>
<dbReference type="PANTHER" id="PTHR38593:SF1">
    <property type="entry name" value="BLR2558 PROTEIN"/>
    <property type="match status" value="1"/>
</dbReference>
<keyword evidence="3" id="KW-1185">Reference proteome</keyword>
<dbReference type="Pfam" id="PF13628">
    <property type="entry name" value="DUF4142"/>
    <property type="match status" value="1"/>
</dbReference>
<reference evidence="2 3" key="1">
    <citation type="submission" date="2018-05" db="EMBL/GenBank/DDBJ databases">
        <title>Evolution of GPA BGCs.</title>
        <authorList>
            <person name="Waglechner N."/>
            <person name="Wright G.D."/>
        </authorList>
    </citation>
    <scope>NUCLEOTIDE SEQUENCE [LARGE SCALE GENOMIC DNA]</scope>
    <source>
        <strain evidence="2 3">DSM 5908</strain>
    </source>
</reference>
<organism evidence="2 3">
    <name type="scientific">Amycolatopsis balhimycina DSM 5908</name>
    <dbReference type="NCBI Taxonomy" id="1081091"/>
    <lineage>
        <taxon>Bacteria</taxon>
        <taxon>Bacillati</taxon>
        <taxon>Actinomycetota</taxon>
        <taxon>Actinomycetes</taxon>
        <taxon>Pseudonocardiales</taxon>
        <taxon>Pseudonocardiaceae</taxon>
        <taxon>Amycolatopsis</taxon>
    </lineage>
</organism>
<evidence type="ECO:0000313" key="2">
    <source>
        <dbReference type="EMBL" id="RSM44665.1"/>
    </source>
</evidence>
<evidence type="ECO:0000259" key="1">
    <source>
        <dbReference type="Pfam" id="PF13628"/>
    </source>
</evidence>
<proteinExistence type="predicted"/>
<dbReference type="RefSeq" id="WP_020647310.1">
    <property type="nucleotide sequence ID" value="NZ_QHHU01000019.1"/>
</dbReference>
<protein>
    <submittedName>
        <fullName evidence="2">DUF4142 domain-containing protein</fullName>
    </submittedName>
</protein>
<dbReference type="OrthoDB" id="3674617at2"/>
<evidence type="ECO:0000313" key="3">
    <source>
        <dbReference type="Proteomes" id="UP000286716"/>
    </source>
</evidence>
<gene>
    <name evidence="2" type="ORF">DMA12_15995</name>
</gene>